<dbReference type="Pfam" id="PF01042">
    <property type="entry name" value="Ribonuc_L-PSP"/>
    <property type="match status" value="1"/>
</dbReference>
<proteinExistence type="inferred from homology"/>
<sequence>MSKVTWGQIGAKENAVLSPAFVHNDVVYTAGCLGDKSGEFSKDIEVQTELAIKNLEKVLAASNSSLDNCLRVTVFIAKGKHVAKVNEVYKKYFKTKPARACVVVGFPNKKVLVEIEAVAYTKTVKAKL</sequence>
<dbReference type="EMBL" id="BSXN01001403">
    <property type="protein sequence ID" value="GME72928.1"/>
    <property type="molecule type" value="Genomic_DNA"/>
</dbReference>
<dbReference type="Gene3D" id="3.30.1330.40">
    <property type="entry name" value="RutC-like"/>
    <property type="match status" value="1"/>
</dbReference>
<evidence type="ECO:0000313" key="2">
    <source>
        <dbReference type="EMBL" id="GME72928.1"/>
    </source>
</evidence>
<dbReference type="InterPro" id="IPR006175">
    <property type="entry name" value="YjgF/YER057c/UK114"/>
</dbReference>
<protein>
    <submittedName>
        <fullName evidence="2">Unnamed protein product</fullName>
    </submittedName>
</protein>
<comment type="similarity">
    <text evidence="1">Belongs to the RutC family.</text>
</comment>
<dbReference type="CDD" id="cd00448">
    <property type="entry name" value="YjgF_YER057c_UK114_family"/>
    <property type="match status" value="1"/>
</dbReference>
<gene>
    <name evidence="2" type="ORF">Cboi02_000381500</name>
</gene>
<reference evidence="2" key="1">
    <citation type="submission" date="2023-04" db="EMBL/GenBank/DDBJ databases">
        <title>Candida boidinii NBRC 10035.</title>
        <authorList>
            <person name="Ichikawa N."/>
            <person name="Sato H."/>
            <person name="Tonouchi N."/>
        </authorList>
    </citation>
    <scope>NUCLEOTIDE SEQUENCE</scope>
    <source>
        <strain evidence="2">NBRC 10035</strain>
    </source>
</reference>
<dbReference type="PANTHER" id="PTHR11803">
    <property type="entry name" value="2-IMINOBUTANOATE/2-IMINOPROPANOATE DEAMINASE RIDA"/>
    <property type="match status" value="1"/>
</dbReference>
<keyword evidence="3" id="KW-1185">Reference proteome</keyword>
<dbReference type="AlphaFoldDB" id="A0A9W6WIY8"/>
<dbReference type="PANTHER" id="PTHR11803:SF58">
    <property type="entry name" value="PROTEIN HMF1-RELATED"/>
    <property type="match status" value="1"/>
</dbReference>
<comment type="caution">
    <text evidence="2">The sequence shown here is derived from an EMBL/GenBank/DDBJ whole genome shotgun (WGS) entry which is preliminary data.</text>
</comment>
<dbReference type="InterPro" id="IPR035959">
    <property type="entry name" value="RutC-like_sf"/>
</dbReference>
<organism evidence="2 3">
    <name type="scientific">Candida boidinii</name>
    <name type="common">Yeast</name>
    <dbReference type="NCBI Taxonomy" id="5477"/>
    <lineage>
        <taxon>Eukaryota</taxon>
        <taxon>Fungi</taxon>
        <taxon>Dikarya</taxon>
        <taxon>Ascomycota</taxon>
        <taxon>Saccharomycotina</taxon>
        <taxon>Pichiomycetes</taxon>
        <taxon>Pichiales</taxon>
        <taxon>Pichiaceae</taxon>
        <taxon>Ogataea</taxon>
        <taxon>Ogataea/Candida clade</taxon>
    </lineage>
</organism>
<dbReference type="GO" id="GO:0019239">
    <property type="term" value="F:deaminase activity"/>
    <property type="evidence" value="ECO:0007669"/>
    <property type="project" value="TreeGrafter"/>
</dbReference>
<accession>A0A9W6WIY8</accession>
<dbReference type="Proteomes" id="UP001165120">
    <property type="component" value="Unassembled WGS sequence"/>
</dbReference>
<name>A0A9W6WIY8_CANBO</name>
<evidence type="ECO:0000313" key="3">
    <source>
        <dbReference type="Proteomes" id="UP001165120"/>
    </source>
</evidence>
<dbReference type="SUPFAM" id="SSF55298">
    <property type="entry name" value="YjgF-like"/>
    <property type="match status" value="1"/>
</dbReference>
<dbReference type="GO" id="GO:0005829">
    <property type="term" value="C:cytosol"/>
    <property type="evidence" value="ECO:0007669"/>
    <property type="project" value="TreeGrafter"/>
</dbReference>
<evidence type="ECO:0000256" key="1">
    <source>
        <dbReference type="ARBA" id="ARBA00010552"/>
    </source>
</evidence>